<protein>
    <recommendedName>
        <fullName evidence="7">FAD-binding domain-containing protein</fullName>
    </recommendedName>
</protein>
<evidence type="ECO:0000313" key="9">
    <source>
        <dbReference type="Proteomes" id="UP001161757"/>
    </source>
</evidence>
<gene>
    <name evidence="8" type="ORF">HRR80_004801</name>
</gene>
<sequence length="451" mass="49953">MAFSEKNITDNPNSKLRIAIVGGGPAGLGAAIALSKLPDVEIAIYEQARELREIGAGIRIGYNAWRVLELLGAAEGVKGHHKTSIVHRNGITGEVVGTSGPSPVPYRYQPRRVRRTRLQNALLAKVPSEVPIYLNKHVVGIENLEHGEARVFFRDRTQSTADLVVGADGIRSSVRDSIFPDHKIKFTGTTIWRTLIPVHTIAHIPELTSSTSWWHGPEGHVYHSLVDDPAEVPEEERMFEISARNVIDPATATGKRFSWGIPATNERVQSHFKASLFNYEPRIRELLAAVPEGNWKEFSAFAGPRLEKLIAWDKVVLLGDASHPLSGAFGSGAAFALEDGWILARAIEHARSTGQPLATALEIFDAIRSPYYLRMYQHLDEQKRKLQELKAANPNASFEITLAQRVNAFGGESALPWIYYNDIEDVWEQYLEGQKGPSSNEVPVQQIAAQL</sequence>
<dbReference type="InterPro" id="IPR036188">
    <property type="entry name" value="FAD/NAD-bd_sf"/>
</dbReference>
<dbReference type="GO" id="GO:0071949">
    <property type="term" value="F:FAD binding"/>
    <property type="evidence" value="ECO:0007669"/>
    <property type="project" value="InterPro"/>
</dbReference>
<evidence type="ECO:0000259" key="7">
    <source>
        <dbReference type="Pfam" id="PF01494"/>
    </source>
</evidence>
<keyword evidence="5" id="KW-0503">Monooxygenase</keyword>
<dbReference type="GO" id="GO:0004497">
    <property type="term" value="F:monooxygenase activity"/>
    <property type="evidence" value="ECO:0007669"/>
    <property type="project" value="UniProtKB-KW"/>
</dbReference>
<reference evidence="8" key="1">
    <citation type="submission" date="2023-01" db="EMBL/GenBank/DDBJ databases">
        <title>Exophiala dermititidis isolated from Cystic Fibrosis Patient.</title>
        <authorList>
            <person name="Kurbessoian T."/>
            <person name="Crocker A."/>
            <person name="Murante D."/>
            <person name="Hogan D.A."/>
            <person name="Stajich J.E."/>
        </authorList>
    </citation>
    <scope>NUCLEOTIDE SEQUENCE</scope>
    <source>
        <strain evidence="8">Ex8</strain>
    </source>
</reference>
<dbReference type="Proteomes" id="UP001161757">
    <property type="component" value="Unassembled WGS sequence"/>
</dbReference>
<evidence type="ECO:0000256" key="6">
    <source>
        <dbReference type="SAM" id="Coils"/>
    </source>
</evidence>
<dbReference type="Gene3D" id="3.50.50.60">
    <property type="entry name" value="FAD/NAD(P)-binding domain"/>
    <property type="match status" value="1"/>
</dbReference>
<dbReference type="PANTHER" id="PTHR13789">
    <property type="entry name" value="MONOOXYGENASE"/>
    <property type="match status" value="1"/>
</dbReference>
<feature type="coiled-coil region" evidence="6">
    <location>
        <begin position="372"/>
        <end position="399"/>
    </location>
</feature>
<evidence type="ECO:0000256" key="1">
    <source>
        <dbReference type="ARBA" id="ARBA00007992"/>
    </source>
</evidence>
<dbReference type="PRINTS" id="PR00420">
    <property type="entry name" value="RNGMNOXGNASE"/>
</dbReference>
<keyword evidence="6" id="KW-0175">Coiled coil</keyword>
<name>A0AAN6IU66_EXODE</name>
<comment type="similarity">
    <text evidence="1">Belongs to the paxM FAD-dependent monooxygenase family.</text>
</comment>
<dbReference type="PANTHER" id="PTHR13789:SF309">
    <property type="entry name" value="PUTATIVE (AFU_ORTHOLOGUE AFUA_6G14510)-RELATED"/>
    <property type="match status" value="1"/>
</dbReference>
<keyword evidence="3" id="KW-0274">FAD</keyword>
<keyword evidence="4" id="KW-0560">Oxidoreductase</keyword>
<dbReference type="Pfam" id="PF01494">
    <property type="entry name" value="FAD_binding_3"/>
    <property type="match status" value="1"/>
</dbReference>
<dbReference type="AlphaFoldDB" id="A0AAN6IU66"/>
<dbReference type="InterPro" id="IPR002938">
    <property type="entry name" value="FAD-bd"/>
</dbReference>
<dbReference type="EMBL" id="JAJGCB010000008">
    <property type="protein sequence ID" value="KAJ8991469.1"/>
    <property type="molecule type" value="Genomic_DNA"/>
</dbReference>
<keyword evidence="2" id="KW-0285">Flavoprotein</keyword>
<organism evidence="8 9">
    <name type="scientific">Exophiala dermatitidis</name>
    <name type="common">Black yeast-like fungus</name>
    <name type="synonym">Wangiella dermatitidis</name>
    <dbReference type="NCBI Taxonomy" id="5970"/>
    <lineage>
        <taxon>Eukaryota</taxon>
        <taxon>Fungi</taxon>
        <taxon>Dikarya</taxon>
        <taxon>Ascomycota</taxon>
        <taxon>Pezizomycotina</taxon>
        <taxon>Eurotiomycetes</taxon>
        <taxon>Chaetothyriomycetidae</taxon>
        <taxon>Chaetothyriales</taxon>
        <taxon>Herpotrichiellaceae</taxon>
        <taxon>Exophiala</taxon>
    </lineage>
</organism>
<proteinExistence type="inferred from homology"/>
<accession>A0AAN6IU66</accession>
<dbReference type="SUPFAM" id="SSF51905">
    <property type="entry name" value="FAD/NAD(P)-binding domain"/>
    <property type="match status" value="1"/>
</dbReference>
<dbReference type="InterPro" id="IPR050493">
    <property type="entry name" value="FAD-dep_Monooxygenase_BioMet"/>
</dbReference>
<comment type="caution">
    <text evidence="8">The sequence shown here is derived from an EMBL/GenBank/DDBJ whole genome shotgun (WGS) entry which is preliminary data.</text>
</comment>
<evidence type="ECO:0000313" key="8">
    <source>
        <dbReference type="EMBL" id="KAJ8991469.1"/>
    </source>
</evidence>
<evidence type="ECO:0000256" key="3">
    <source>
        <dbReference type="ARBA" id="ARBA00022827"/>
    </source>
</evidence>
<feature type="domain" description="FAD-binding" evidence="7">
    <location>
        <begin position="17"/>
        <end position="350"/>
    </location>
</feature>
<evidence type="ECO:0000256" key="5">
    <source>
        <dbReference type="ARBA" id="ARBA00023033"/>
    </source>
</evidence>
<evidence type="ECO:0000256" key="2">
    <source>
        <dbReference type="ARBA" id="ARBA00022630"/>
    </source>
</evidence>
<evidence type="ECO:0000256" key="4">
    <source>
        <dbReference type="ARBA" id="ARBA00023002"/>
    </source>
</evidence>